<evidence type="ECO:0000259" key="6">
    <source>
        <dbReference type="Pfam" id="PF04542"/>
    </source>
</evidence>
<dbReference type="SUPFAM" id="SSF88946">
    <property type="entry name" value="Sigma2 domain of RNA polymerase sigma factors"/>
    <property type="match status" value="1"/>
</dbReference>
<evidence type="ECO:0000313" key="9">
    <source>
        <dbReference type="Proteomes" id="UP000001401"/>
    </source>
</evidence>
<dbReference type="eggNOG" id="COG1595">
    <property type="taxonomic scope" value="Bacteria"/>
</dbReference>
<dbReference type="InterPro" id="IPR013325">
    <property type="entry name" value="RNA_pol_sigma_r2"/>
</dbReference>
<reference evidence="8" key="1">
    <citation type="submission" date="2010-12" db="EMBL/GenBank/DDBJ databases">
        <title>Complete sequence of Bacillus cellulosilyticus DSM 2522.</title>
        <authorList>
            <consortium name="US DOE Joint Genome Institute"/>
            <person name="Lucas S."/>
            <person name="Copeland A."/>
            <person name="Lapidus A."/>
            <person name="Cheng J.-F."/>
            <person name="Bruce D."/>
            <person name="Goodwin L."/>
            <person name="Pitluck S."/>
            <person name="Chertkov O."/>
            <person name="Detter J.C."/>
            <person name="Han C."/>
            <person name="Tapia R."/>
            <person name="Land M."/>
            <person name="Hauser L."/>
            <person name="Jeffries C."/>
            <person name="Kyrpides N."/>
            <person name="Ivanova N."/>
            <person name="Mikhailova N."/>
            <person name="Brumm P."/>
            <person name="Mead D."/>
            <person name="Woyke T."/>
        </authorList>
    </citation>
    <scope>NUCLEOTIDE SEQUENCE [LARGE SCALE GENOMIC DNA]</scope>
    <source>
        <strain evidence="8">DSM 2522</strain>
    </source>
</reference>
<keyword evidence="3" id="KW-0731">Sigma factor</keyword>
<gene>
    <name evidence="8" type="ordered locus">Bcell_1215</name>
</gene>
<dbReference type="InterPro" id="IPR036388">
    <property type="entry name" value="WH-like_DNA-bd_sf"/>
</dbReference>
<accession>E6TRV7</accession>
<dbReference type="InterPro" id="IPR039425">
    <property type="entry name" value="RNA_pol_sigma-70-like"/>
</dbReference>
<comment type="similarity">
    <text evidence="1">Belongs to the sigma-70 factor family. ECF subfamily.</text>
</comment>
<keyword evidence="9" id="KW-1185">Reference proteome</keyword>
<evidence type="ECO:0000256" key="2">
    <source>
        <dbReference type="ARBA" id="ARBA00023015"/>
    </source>
</evidence>
<dbReference type="InterPro" id="IPR013324">
    <property type="entry name" value="RNA_pol_sigma_r3/r4-like"/>
</dbReference>
<proteinExistence type="inferred from homology"/>
<dbReference type="HOGENOM" id="CLU_047691_3_4_9"/>
<feature type="domain" description="RNA polymerase sigma factor 70 region 4 type 2" evidence="7">
    <location>
        <begin position="120"/>
        <end position="172"/>
    </location>
</feature>
<dbReference type="AlphaFoldDB" id="E6TRV7"/>
<keyword evidence="5" id="KW-0804">Transcription</keyword>
<dbReference type="Gene3D" id="1.10.10.10">
    <property type="entry name" value="Winged helix-like DNA-binding domain superfamily/Winged helix DNA-binding domain"/>
    <property type="match status" value="1"/>
</dbReference>
<dbReference type="GO" id="GO:0006352">
    <property type="term" value="P:DNA-templated transcription initiation"/>
    <property type="evidence" value="ECO:0007669"/>
    <property type="project" value="InterPro"/>
</dbReference>
<dbReference type="Pfam" id="PF08281">
    <property type="entry name" value="Sigma70_r4_2"/>
    <property type="match status" value="1"/>
</dbReference>
<evidence type="ECO:0000313" key="8">
    <source>
        <dbReference type="EMBL" id="ADU29480.1"/>
    </source>
</evidence>
<dbReference type="InterPro" id="IPR007627">
    <property type="entry name" value="RNA_pol_sigma70_r2"/>
</dbReference>
<evidence type="ECO:0000256" key="1">
    <source>
        <dbReference type="ARBA" id="ARBA00010641"/>
    </source>
</evidence>
<dbReference type="Proteomes" id="UP000001401">
    <property type="component" value="Chromosome"/>
</dbReference>
<protein>
    <submittedName>
        <fullName evidence="8">RNA polymerase, sigma-24 subunit, ECF subfamily</fullName>
    </submittedName>
</protein>
<evidence type="ECO:0000256" key="5">
    <source>
        <dbReference type="ARBA" id="ARBA00023163"/>
    </source>
</evidence>
<dbReference type="GO" id="GO:0016987">
    <property type="term" value="F:sigma factor activity"/>
    <property type="evidence" value="ECO:0007669"/>
    <property type="project" value="UniProtKB-KW"/>
</dbReference>
<organism evidence="8 9">
    <name type="scientific">Evansella cellulosilytica (strain ATCC 21833 / DSM 2522 / FERM P-1141 / JCM 9156 / N-4)</name>
    <name type="common">Bacillus cellulosilyticus</name>
    <dbReference type="NCBI Taxonomy" id="649639"/>
    <lineage>
        <taxon>Bacteria</taxon>
        <taxon>Bacillati</taxon>
        <taxon>Bacillota</taxon>
        <taxon>Bacilli</taxon>
        <taxon>Bacillales</taxon>
        <taxon>Bacillaceae</taxon>
        <taxon>Evansella</taxon>
    </lineage>
</organism>
<dbReference type="CDD" id="cd06171">
    <property type="entry name" value="Sigma70_r4"/>
    <property type="match status" value="1"/>
</dbReference>
<keyword evidence="4" id="KW-0238">DNA-binding</keyword>
<evidence type="ECO:0000259" key="7">
    <source>
        <dbReference type="Pfam" id="PF08281"/>
    </source>
</evidence>
<evidence type="ECO:0000256" key="3">
    <source>
        <dbReference type="ARBA" id="ARBA00023082"/>
    </source>
</evidence>
<dbReference type="InterPro" id="IPR014284">
    <property type="entry name" value="RNA_pol_sigma-70_dom"/>
</dbReference>
<dbReference type="OrthoDB" id="9785675at2"/>
<dbReference type="PANTHER" id="PTHR43133">
    <property type="entry name" value="RNA POLYMERASE ECF-TYPE SIGMA FACTO"/>
    <property type="match status" value="1"/>
</dbReference>
<dbReference type="Pfam" id="PF04542">
    <property type="entry name" value="Sigma70_r2"/>
    <property type="match status" value="1"/>
</dbReference>
<feature type="domain" description="RNA polymerase sigma-70 region 2" evidence="6">
    <location>
        <begin position="22"/>
        <end position="87"/>
    </location>
</feature>
<name>E6TRV7_EVAC2</name>
<dbReference type="KEGG" id="bco:Bcell_1215"/>
<dbReference type="InterPro" id="IPR013249">
    <property type="entry name" value="RNA_pol_sigma70_r4_t2"/>
</dbReference>
<sequence>MPTDEELLDEIKRGSQAAMEVLVKKHYKYIFAYVYRKLGDYHLAYDMTQEVFIKMMKSIHRYKQEGDFKHWLLKIAVNHCRDYFRSRTYKQKGEESELVAPVRDEKGNVWDLLSKKLDSEKVKAAMEHLPDYQKEAIILKFYQDLKIREIASITNSKEATVKSRLKQGLNKLKIMLKGGNADARQQRR</sequence>
<dbReference type="NCBIfam" id="TIGR02937">
    <property type="entry name" value="sigma70-ECF"/>
    <property type="match status" value="1"/>
</dbReference>
<dbReference type="GO" id="GO:0003677">
    <property type="term" value="F:DNA binding"/>
    <property type="evidence" value="ECO:0007669"/>
    <property type="project" value="UniProtKB-KW"/>
</dbReference>
<evidence type="ECO:0000256" key="4">
    <source>
        <dbReference type="ARBA" id="ARBA00023125"/>
    </source>
</evidence>
<dbReference type="Gene3D" id="1.10.1740.10">
    <property type="match status" value="1"/>
</dbReference>
<dbReference type="RefSeq" id="WP_013487821.1">
    <property type="nucleotide sequence ID" value="NC_014829.1"/>
</dbReference>
<dbReference type="EMBL" id="CP002394">
    <property type="protein sequence ID" value="ADU29480.1"/>
    <property type="molecule type" value="Genomic_DNA"/>
</dbReference>
<dbReference type="SUPFAM" id="SSF88659">
    <property type="entry name" value="Sigma3 and sigma4 domains of RNA polymerase sigma factors"/>
    <property type="match status" value="1"/>
</dbReference>
<dbReference type="PANTHER" id="PTHR43133:SF8">
    <property type="entry name" value="RNA POLYMERASE SIGMA FACTOR HI_1459-RELATED"/>
    <property type="match status" value="1"/>
</dbReference>
<keyword evidence="2" id="KW-0805">Transcription regulation</keyword>
<dbReference type="STRING" id="649639.Bcell_1215"/>